<feature type="transmembrane region" description="Helical" evidence="8">
    <location>
        <begin position="211"/>
        <end position="231"/>
    </location>
</feature>
<feature type="transmembrane region" description="Helical" evidence="8">
    <location>
        <begin position="246"/>
        <end position="269"/>
    </location>
</feature>
<evidence type="ECO:0000313" key="11">
    <source>
        <dbReference type="Proteomes" id="UP000007266"/>
    </source>
</evidence>
<keyword evidence="5 8" id="KW-0472">Membrane</keyword>
<feature type="transmembrane region" description="Helical" evidence="8">
    <location>
        <begin position="325"/>
        <end position="343"/>
    </location>
</feature>
<reference evidence="10 11" key="4">
    <citation type="journal article" date="2010" name="Nucleic Acids Res.">
        <title>BeetleBase in 2010: revisions to provide comprehensive genomic information for Tribolium castaneum.</title>
        <authorList>
            <person name="Kim H.S."/>
            <person name="Murphy T."/>
            <person name="Xia J."/>
            <person name="Caragea D."/>
            <person name="Park Y."/>
            <person name="Beeman R.W."/>
            <person name="Lorenzen M.D."/>
            <person name="Butcher S."/>
            <person name="Manak J.R."/>
            <person name="Brown S.J."/>
        </authorList>
    </citation>
    <scope>GENOME REANNOTATION</scope>
    <source>
        <strain evidence="10 11">Georgia GA2</strain>
    </source>
</reference>
<dbReference type="GO" id="GO:0043025">
    <property type="term" value="C:neuronal cell body"/>
    <property type="evidence" value="ECO:0000318"/>
    <property type="project" value="GO_Central"/>
</dbReference>
<keyword evidence="6 8" id="KW-0675">Receptor</keyword>
<evidence type="ECO:0000313" key="10">
    <source>
        <dbReference type="EMBL" id="EFA05781.1"/>
    </source>
</evidence>
<evidence type="ECO:0000313" key="9">
    <source>
        <dbReference type="EMBL" id="CAL23175.2"/>
    </source>
</evidence>
<dbReference type="GO" id="GO:0007165">
    <property type="term" value="P:signal transduction"/>
    <property type="evidence" value="ECO:0007669"/>
    <property type="project" value="UniProtKB-KW"/>
</dbReference>
<comment type="similarity">
    <text evidence="8">Belongs to the insect chemoreceptor superfamily. Gustatory receptor (GR) family.</text>
</comment>
<sequence>MTDHNLLRLIVTIGEFFAMTPSRPKTRAKIYALCVVTALVTPSALSIIYYRQPIYAKISETKSIVAMVMGTIVNAFSCYTVLAPVLCKRQQYCQLMSKLLGNHQLVYNCHTFGRFLAPNLTYLLVALYSGYVWTDILGFGYFREYLAEAVQLYFQFYYTYFLCVIVCIFRGKYRNINLLLTEQLQNRRFFAKKMEGLVCSIKELNMIFNEFFGWPIIMIILYSSLMVLNYIDEVFNNNFGYDKKQYIGVVVANVGVAFMINVGTVTLILSCDAVLEEVKTTLLLAYKIRQVFPNEKKNISEFINVVLNNYPDFSAAGFFSINKTTLLQIIGNVTTFFIIIIQFNNKH</sequence>
<dbReference type="FunCoup" id="A2AXA4">
    <property type="interactions" value="37"/>
</dbReference>
<name>A2AXA4_TRICA</name>
<evidence type="ECO:0000256" key="6">
    <source>
        <dbReference type="ARBA" id="ARBA00023170"/>
    </source>
</evidence>
<keyword evidence="7 8" id="KW-0807">Transducer</keyword>
<feature type="transmembrane region" description="Helical" evidence="8">
    <location>
        <begin position="30"/>
        <end position="52"/>
    </location>
</feature>
<dbReference type="KEGG" id="tca:100142138"/>
<evidence type="ECO:0000256" key="8">
    <source>
        <dbReference type="RuleBase" id="RU363108"/>
    </source>
</evidence>
<gene>
    <name evidence="9" type="primary">gr42</name>
    <name evidence="10" type="synonym">TcGr71</name>
    <name evidence="10" type="ORF">TcasGA2_TC030167</name>
</gene>
<protein>
    <recommendedName>
        <fullName evidence="8">Gustatory receptor</fullName>
    </recommendedName>
</protein>
<dbReference type="GeneID" id="100142138"/>
<reference evidence="9" key="2">
    <citation type="journal article" date="2007" name="PLoS ONE">
        <title>A Family of Chemoreceptors in Tribolium castaneum (Tenebrionidae: Coleoptera).</title>
        <authorList>
            <person name="Abdel-Latief M."/>
        </authorList>
    </citation>
    <scope>NUCLEOTIDE SEQUENCE</scope>
</reference>
<dbReference type="GO" id="GO:0030425">
    <property type="term" value="C:dendrite"/>
    <property type="evidence" value="ECO:0000318"/>
    <property type="project" value="GO_Central"/>
</dbReference>
<reference evidence="10 11" key="3">
    <citation type="journal article" date="2008" name="Nature">
        <title>The genome of the model beetle and pest Tribolium castaneum.</title>
        <authorList>
            <consortium name="Tribolium Genome Sequencing Consortium"/>
            <person name="Richards S."/>
            <person name="Gibbs R.A."/>
            <person name="Weinstock G.M."/>
            <person name="Brown S.J."/>
            <person name="Denell R."/>
            <person name="Beeman R.W."/>
            <person name="Gibbs R."/>
            <person name="Beeman R.W."/>
            <person name="Brown S.J."/>
            <person name="Bucher G."/>
            <person name="Friedrich M."/>
            <person name="Grimmelikhuijzen C.J."/>
            <person name="Klingler M."/>
            <person name="Lorenzen M."/>
            <person name="Richards S."/>
            <person name="Roth S."/>
            <person name="Schroder R."/>
            <person name="Tautz D."/>
            <person name="Zdobnov E.M."/>
            <person name="Muzny D."/>
            <person name="Gibbs R.A."/>
            <person name="Weinstock G.M."/>
            <person name="Attaway T."/>
            <person name="Bell S."/>
            <person name="Buhay C.J."/>
            <person name="Chandrabose M.N."/>
            <person name="Chavez D."/>
            <person name="Clerk-Blankenburg K.P."/>
            <person name="Cree A."/>
            <person name="Dao M."/>
            <person name="Davis C."/>
            <person name="Chacko J."/>
            <person name="Dinh H."/>
            <person name="Dugan-Rocha S."/>
            <person name="Fowler G."/>
            <person name="Garner T.T."/>
            <person name="Garnes J."/>
            <person name="Gnirke A."/>
            <person name="Hawes A."/>
            <person name="Hernandez J."/>
            <person name="Hines S."/>
            <person name="Holder M."/>
            <person name="Hume J."/>
            <person name="Jhangiani S.N."/>
            <person name="Joshi V."/>
            <person name="Khan Z.M."/>
            <person name="Jackson L."/>
            <person name="Kovar C."/>
            <person name="Kowis A."/>
            <person name="Lee S."/>
            <person name="Lewis L.R."/>
            <person name="Margolis J."/>
            <person name="Morgan M."/>
            <person name="Nazareth L.V."/>
            <person name="Nguyen N."/>
            <person name="Okwuonu G."/>
            <person name="Parker D."/>
            <person name="Richards S."/>
            <person name="Ruiz S.J."/>
            <person name="Santibanez J."/>
            <person name="Savard J."/>
            <person name="Scherer S.E."/>
            <person name="Schneider B."/>
            <person name="Sodergren E."/>
            <person name="Tautz D."/>
            <person name="Vattahil S."/>
            <person name="Villasana D."/>
            <person name="White C.S."/>
            <person name="Wright R."/>
            <person name="Park Y."/>
            <person name="Beeman R.W."/>
            <person name="Lord J."/>
            <person name="Oppert B."/>
            <person name="Lorenzen M."/>
            <person name="Brown S."/>
            <person name="Wang L."/>
            <person name="Savard J."/>
            <person name="Tautz D."/>
            <person name="Richards S."/>
            <person name="Weinstock G."/>
            <person name="Gibbs R.A."/>
            <person name="Liu Y."/>
            <person name="Worley K."/>
            <person name="Weinstock G."/>
            <person name="Elsik C.G."/>
            <person name="Reese J.T."/>
            <person name="Elhaik E."/>
            <person name="Landan G."/>
            <person name="Graur D."/>
            <person name="Arensburger P."/>
            <person name="Atkinson P."/>
            <person name="Beeman R.W."/>
            <person name="Beidler J."/>
            <person name="Brown S.J."/>
            <person name="Demuth J.P."/>
            <person name="Drury D.W."/>
            <person name="Du Y.Z."/>
            <person name="Fujiwara H."/>
            <person name="Lorenzen M."/>
            <person name="Maselli V."/>
            <person name="Osanai M."/>
            <person name="Park Y."/>
            <person name="Robertson H.M."/>
            <person name="Tu Z."/>
            <person name="Wang J.J."/>
            <person name="Wang S."/>
            <person name="Richards S."/>
            <person name="Song H."/>
            <person name="Zhang L."/>
            <person name="Sodergren E."/>
            <person name="Werner D."/>
            <person name="Stanke M."/>
            <person name="Morgenstern B."/>
            <person name="Solovyev V."/>
            <person name="Kosarev P."/>
            <person name="Brown G."/>
            <person name="Chen H.C."/>
            <person name="Ermolaeva O."/>
            <person name="Hlavina W."/>
            <person name="Kapustin Y."/>
            <person name="Kiryutin B."/>
            <person name="Kitts P."/>
            <person name="Maglott D."/>
            <person name="Pruitt K."/>
            <person name="Sapojnikov V."/>
            <person name="Souvorov A."/>
            <person name="Mackey A.J."/>
            <person name="Waterhouse R.M."/>
            <person name="Wyder S."/>
            <person name="Zdobnov E.M."/>
            <person name="Zdobnov E.M."/>
            <person name="Wyder S."/>
            <person name="Kriventseva E.V."/>
            <person name="Kadowaki T."/>
            <person name="Bork P."/>
            <person name="Aranda M."/>
            <person name="Bao R."/>
            <person name="Beermann A."/>
            <person name="Berns N."/>
            <person name="Bolognesi R."/>
            <person name="Bonneton F."/>
            <person name="Bopp D."/>
            <person name="Brown S.J."/>
            <person name="Bucher G."/>
            <person name="Butts T."/>
            <person name="Chaumot A."/>
            <person name="Denell R.E."/>
            <person name="Ferrier D.E."/>
            <person name="Friedrich M."/>
            <person name="Gordon C.M."/>
            <person name="Jindra M."/>
            <person name="Klingler M."/>
            <person name="Lan Q."/>
            <person name="Lattorff H.M."/>
            <person name="Laudet V."/>
            <person name="von Levetsow C."/>
            <person name="Liu Z."/>
            <person name="Lutz R."/>
            <person name="Lynch J.A."/>
            <person name="da Fonseca R.N."/>
            <person name="Posnien N."/>
            <person name="Reuter R."/>
            <person name="Roth S."/>
            <person name="Savard J."/>
            <person name="Schinko J.B."/>
            <person name="Schmitt C."/>
            <person name="Schoppmeier M."/>
            <person name="Schroder R."/>
            <person name="Shippy T.D."/>
            <person name="Simonnet F."/>
            <person name="Marques-Souza H."/>
            <person name="Tautz D."/>
            <person name="Tomoyasu Y."/>
            <person name="Trauner J."/>
            <person name="Van der Zee M."/>
            <person name="Vervoort M."/>
            <person name="Wittkopp N."/>
            <person name="Wimmer E.A."/>
            <person name="Yang X."/>
            <person name="Jones A.K."/>
            <person name="Sattelle D.B."/>
            <person name="Ebert P.R."/>
            <person name="Nelson D."/>
            <person name="Scott J.G."/>
            <person name="Beeman R.W."/>
            <person name="Muthukrishnan S."/>
            <person name="Kramer K.J."/>
            <person name="Arakane Y."/>
            <person name="Beeman R.W."/>
            <person name="Zhu Q."/>
            <person name="Hogenkamp D."/>
            <person name="Dixit R."/>
            <person name="Oppert B."/>
            <person name="Jiang H."/>
            <person name="Zou Z."/>
            <person name="Marshall J."/>
            <person name="Elpidina E."/>
            <person name="Vinokurov K."/>
            <person name="Oppert C."/>
            <person name="Zou Z."/>
            <person name="Evans J."/>
            <person name="Lu Z."/>
            <person name="Zhao P."/>
            <person name="Sumathipala N."/>
            <person name="Altincicek B."/>
            <person name="Vilcinskas A."/>
            <person name="Williams M."/>
            <person name="Hultmark D."/>
            <person name="Hetru C."/>
            <person name="Jiang H."/>
            <person name="Grimmelikhuijzen C.J."/>
            <person name="Hauser F."/>
            <person name="Cazzamali G."/>
            <person name="Williamson M."/>
            <person name="Park Y."/>
            <person name="Li B."/>
            <person name="Tanaka Y."/>
            <person name="Predel R."/>
            <person name="Neupert S."/>
            <person name="Schachtner J."/>
            <person name="Verleyen P."/>
            <person name="Raible F."/>
            <person name="Bork P."/>
            <person name="Friedrich M."/>
            <person name="Walden K.K."/>
            <person name="Robertson H.M."/>
            <person name="Angeli S."/>
            <person name="Foret S."/>
            <person name="Bucher G."/>
            <person name="Schuetz S."/>
            <person name="Maleszka R."/>
            <person name="Wimmer E.A."/>
            <person name="Beeman R.W."/>
            <person name="Lorenzen M."/>
            <person name="Tomoyasu Y."/>
            <person name="Miller S.C."/>
            <person name="Grossmann D."/>
            <person name="Bucher G."/>
        </authorList>
    </citation>
    <scope>NUCLEOTIDE SEQUENCE [LARGE SCALE GENOMIC DNA]</scope>
    <source>
        <strain evidence="10 11">Georgia GA2</strain>
    </source>
</reference>
<dbReference type="Proteomes" id="UP000007266">
    <property type="component" value="Linkage group 6"/>
</dbReference>
<reference evidence="10" key="5">
    <citation type="submission" date="2014-11" db="EMBL/GenBank/DDBJ databases">
        <title>Tools and pipelines for BioNano data: molecule assembly pipeline and FASTA super scaffolding tool.</title>
        <authorList>
            <person name="Shelton J.M."/>
            <person name="Herndon N."/>
            <person name="Coleman C."/>
            <person name="Lu N."/>
            <person name="Brown S.J."/>
        </authorList>
    </citation>
    <scope>NUCLEOTIDE SEQUENCE</scope>
    <source>
        <strain evidence="10">Georgia GA2</strain>
    </source>
</reference>
<dbReference type="AlphaFoldDB" id="A2AXA4"/>
<dbReference type="PANTHER" id="PTHR21143:SF104">
    <property type="entry name" value="GUSTATORY RECEPTOR 8A-RELATED"/>
    <property type="match status" value="1"/>
</dbReference>
<dbReference type="EMBL" id="AM292363">
    <property type="protein sequence ID" value="CAL23175.2"/>
    <property type="molecule type" value="Genomic_DNA"/>
</dbReference>
<dbReference type="InParanoid" id="A2AXA4"/>
<evidence type="ECO:0000256" key="5">
    <source>
        <dbReference type="ARBA" id="ARBA00023136"/>
    </source>
</evidence>
<evidence type="ECO:0000256" key="1">
    <source>
        <dbReference type="ARBA" id="ARBA00004651"/>
    </source>
</evidence>
<dbReference type="InterPro" id="IPR013604">
    <property type="entry name" value="7TM_chemorcpt"/>
</dbReference>
<reference evidence="9" key="1">
    <citation type="submission" date="2006-07" db="EMBL/GenBank/DDBJ databases">
        <authorList>
            <person name="Abdel-latief M."/>
        </authorList>
    </citation>
    <scope>NUCLEOTIDE SEQUENCE</scope>
</reference>
<evidence type="ECO:0000256" key="2">
    <source>
        <dbReference type="ARBA" id="ARBA00022475"/>
    </source>
</evidence>
<keyword evidence="4 8" id="KW-1133">Transmembrane helix</keyword>
<dbReference type="GO" id="GO:0005886">
    <property type="term" value="C:plasma membrane"/>
    <property type="evidence" value="ECO:0007669"/>
    <property type="project" value="UniProtKB-SubCell"/>
</dbReference>
<organism evidence="9">
    <name type="scientific">Tribolium castaneum</name>
    <name type="common">Red flour beetle</name>
    <dbReference type="NCBI Taxonomy" id="7070"/>
    <lineage>
        <taxon>Eukaryota</taxon>
        <taxon>Metazoa</taxon>
        <taxon>Ecdysozoa</taxon>
        <taxon>Arthropoda</taxon>
        <taxon>Hexapoda</taxon>
        <taxon>Insecta</taxon>
        <taxon>Pterygota</taxon>
        <taxon>Neoptera</taxon>
        <taxon>Endopterygota</taxon>
        <taxon>Coleoptera</taxon>
        <taxon>Polyphaga</taxon>
        <taxon>Cucujiformia</taxon>
        <taxon>Tenebrionidae</taxon>
        <taxon>Tenebrionidae incertae sedis</taxon>
        <taxon>Tribolium</taxon>
    </lineage>
</organism>
<evidence type="ECO:0000256" key="7">
    <source>
        <dbReference type="ARBA" id="ARBA00023224"/>
    </source>
</evidence>
<feature type="transmembrane region" description="Helical" evidence="8">
    <location>
        <begin position="64"/>
        <end position="87"/>
    </location>
</feature>
<dbReference type="GO" id="GO:0007635">
    <property type="term" value="P:chemosensory behavior"/>
    <property type="evidence" value="ECO:0000318"/>
    <property type="project" value="GO_Central"/>
</dbReference>
<dbReference type="GO" id="GO:0030424">
    <property type="term" value="C:axon"/>
    <property type="evidence" value="ECO:0000318"/>
    <property type="project" value="GO_Central"/>
</dbReference>
<keyword evidence="3 8" id="KW-0812">Transmembrane</keyword>
<feature type="transmembrane region" description="Helical" evidence="8">
    <location>
        <begin position="154"/>
        <end position="171"/>
    </location>
</feature>
<dbReference type="EMBL" id="KQ971344">
    <property type="protein sequence ID" value="EFA05781.1"/>
    <property type="molecule type" value="Genomic_DNA"/>
</dbReference>
<keyword evidence="2 8" id="KW-1003">Cell membrane</keyword>
<comment type="subcellular location">
    <subcellularLocation>
        <location evidence="1 8">Cell membrane</location>
        <topology evidence="1 8">Multi-pass membrane protein</topology>
    </subcellularLocation>
</comment>
<dbReference type="GO" id="GO:0008049">
    <property type="term" value="P:male courtship behavior"/>
    <property type="evidence" value="ECO:0000318"/>
    <property type="project" value="GO_Central"/>
</dbReference>
<evidence type="ECO:0000256" key="3">
    <source>
        <dbReference type="ARBA" id="ARBA00022692"/>
    </source>
</evidence>
<feature type="transmembrane region" description="Helical" evidence="8">
    <location>
        <begin position="120"/>
        <end position="142"/>
    </location>
</feature>
<comment type="function">
    <text evidence="8">Gustatory receptor which mediates acceptance or avoidance behavior, depending on its substrates.</text>
</comment>
<dbReference type="STRING" id="7070.A2AXA4"/>
<evidence type="ECO:0000256" key="4">
    <source>
        <dbReference type="ARBA" id="ARBA00022989"/>
    </source>
</evidence>
<dbReference type="GO" id="GO:0050909">
    <property type="term" value="P:sensory perception of taste"/>
    <property type="evidence" value="ECO:0007669"/>
    <property type="project" value="InterPro"/>
</dbReference>
<proteinExistence type="inferred from homology"/>
<dbReference type="HOGENOM" id="CLU_060014_0_0_1"/>
<keyword evidence="11" id="KW-1185">Reference proteome</keyword>
<dbReference type="PANTHER" id="PTHR21143">
    <property type="entry name" value="INVERTEBRATE GUSTATORY RECEPTOR"/>
    <property type="match status" value="1"/>
</dbReference>
<dbReference type="OrthoDB" id="5795306at2759"/>
<accession>A2AXA4</accession>
<dbReference type="Pfam" id="PF08395">
    <property type="entry name" value="7tm_7"/>
    <property type="match status" value="1"/>
</dbReference>